<dbReference type="AlphaFoldDB" id="A0A699RYQ4"/>
<evidence type="ECO:0000313" key="1">
    <source>
        <dbReference type="EMBL" id="GFC88914.1"/>
    </source>
</evidence>
<organism evidence="1">
    <name type="scientific">Tanacetum cinerariifolium</name>
    <name type="common">Dalmatian daisy</name>
    <name type="synonym">Chrysanthemum cinerariifolium</name>
    <dbReference type="NCBI Taxonomy" id="118510"/>
    <lineage>
        <taxon>Eukaryota</taxon>
        <taxon>Viridiplantae</taxon>
        <taxon>Streptophyta</taxon>
        <taxon>Embryophyta</taxon>
        <taxon>Tracheophyta</taxon>
        <taxon>Spermatophyta</taxon>
        <taxon>Magnoliopsida</taxon>
        <taxon>eudicotyledons</taxon>
        <taxon>Gunneridae</taxon>
        <taxon>Pentapetalae</taxon>
        <taxon>asterids</taxon>
        <taxon>campanulids</taxon>
        <taxon>Asterales</taxon>
        <taxon>Asteraceae</taxon>
        <taxon>Asteroideae</taxon>
        <taxon>Anthemideae</taxon>
        <taxon>Anthemidinae</taxon>
        <taxon>Tanacetum</taxon>
    </lineage>
</organism>
<name>A0A699RYQ4_TANCI</name>
<comment type="caution">
    <text evidence="1">The sequence shown here is derived from an EMBL/GenBank/DDBJ whole genome shotgun (WGS) entry which is preliminary data.</text>
</comment>
<feature type="non-terminal residue" evidence="1">
    <location>
        <position position="1"/>
    </location>
</feature>
<sequence length="77" mass="9295">ISSKEYTLQLLYDVLRQTPFFKAFLVTADVLEIYMQEFWATATVHHHSIQFKMDNKKHTVNLEYFWEMLHICPRFPG</sequence>
<reference evidence="1" key="1">
    <citation type="journal article" date="2019" name="Sci. Rep.">
        <title>Draft genome of Tanacetum cinerariifolium, the natural source of mosquito coil.</title>
        <authorList>
            <person name="Yamashiro T."/>
            <person name="Shiraishi A."/>
            <person name="Satake H."/>
            <person name="Nakayama K."/>
        </authorList>
    </citation>
    <scope>NUCLEOTIDE SEQUENCE</scope>
</reference>
<protein>
    <submittedName>
        <fullName evidence="1">Uncharacterized protein</fullName>
    </submittedName>
</protein>
<dbReference type="EMBL" id="BKCJ011118092">
    <property type="protein sequence ID" value="GFC88914.1"/>
    <property type="molecule type" value="Genomic_DNA"/>
</dbReference>
<gene>
    <name evidence="1" type="ORF">Tci_860884</name>
</gene>
<proteinExistence type="predicted"/>
<accession>A0A699RYQ4</accession>